<evidence type="ECO:0000259" key="3">
    <source>
        <dbReference type="PROSITE" id="PS51819"/>
    </source>
</evidence>
<dbReference type="RefSeq" id="WP_271887461.1">
    <property type="nucleotide sequence ID" value="NZ_JAQBIE010000002.1"/>
</dbReference>
<dbReference type="InterPro" id="IPR051785">
    <property type="entry name" value="MMCE/EMCE_epimerase"/>
</dbReference>
<dbReference type="PROSITE" id="PS51819">
    <property type="entry name" value="VOC"/>
    <property type="match status" value="1"/>
</dbReference>
<evidence type="ECO:0000256" key="2">
    <source>
        <dbReference type="SAM" id="SignalP"/>
    </source>
</evidence>
<keyword evidence="2" id="KW-0732">Signal</keyword>
<feature type="chain" id="PRO_5045132371" evidence="2">
    <location>
        <begin position="25"/>
        <end position="198"/>
    </location>
</feature>
<keyword evidence="5" id="KW-1185">Reference proteome</keyword>
<feature type="signal peptide" evidence="2">
    <location>
        <begin position="1"/>
        <end position="24"/>
    </location>
</feature>
<sequence>MNKMLPALACIAATATGLAARVHAELPGMRGTQHIGITVPDVDDAVDFLVDVMGCQSFFSFGPFGPFEDDWMTRNLNVNPRAVIETITMVRCGNGPALEVFKYSSPDQNTELPRNSDIGGHHIAFYVDDIDEATQYLRDNGVQVLESPHELTGTGLEGMEWVYFLAPWGMQMEIVSAPDGIIDERQNNRKLWDPRSDS</sequence>
<protein>
    <submittedName>
        <fullName evidence="4">VOC family protein</fullName>
    </submittedName>
</protein>
<feature type="domain" description="VOC" evidence="3">
    <location>
        <begin position="31"/>
        <end position="177"/>
    </location>
</feature>
<dbReference type="SUPFAM" id="SSF54593">
    <property type="entry name" value="Glyoxalase/Bleomycin resistance protein/Dihydroxybiphenyl dioxygenase"/>
    <property type="match status" value="1"/>
</dbReference>
<accession>A0ABT4ZC79</accession>
<evidence type="ECO:0000313" key="5">
    <source>
        <dbReference type="Proteomes" id="UP001165641"/>
    </source>
</evidence>
<evidence type="ECO:0000313" key="4">
    <source>
        <dbReference type="EMBL" id="MDB6176326.1"/>
    </source>
</evidence>
<keyword evidence="1" id="KW-0479">Metal-binding</keyword>
<dbReference type="Gene3D" id="3.10.180.10">
    <property type="entry name" value="2,3-Dihydroxybiphenyl 1,2-Dioxygenase, domain 1"/>
    <property type="match status" value="1"/>
</dbReference>
<name>A0ABT4ZC79_9RHOB</name>
<reference evidence="4" key="1">
    <citation type="submission" date="2022-12" db="EMBL/GenBank/DDBJ databases">
        <title>Paracoccus onchidii sp. nov., isolated from a marine invertebrate from the South China Sea.</title>
        <authorList>
            <person name="Xu S."/>
            <person name="Liu Z."/>
            <person name="Xu Y."/>
        </authorList>
    </citation>
    <scope>NUCLEOTIDE SEQUENCE</scope>
    <source>
        <strain evidence="4">Z330</strain>
    </source>
</reference>
<gene>
    <name evidence="4" type="ORF">PAF17_02280</name>
</gene>
<comment type="caution">
    <text evidence="4">The sequence shown here is derived from an EMBL/GenBank/DDBJ whole genome shotgun (WGS) entry which is preliminary data.</text>
</comment>
<dbReference type="InterPro" id="IPR029068">
    <property type="entry name" value="Glyas_Bleomycin-R_OHBP_Dase"/>
</dbReference>
<dbReference type="PANTHER" id="PTHR43048:SF6">
    <property type="entry name" value="BLR8189 PROTEIN"/>
    <property type="match status" value="1"/>
</dbReference>
<dbReference type="InterPro" id="IPR037523">
    <property type="entry name" value="VOC_core"/>
</dbReference>
<dbReference type="Pfam" id="PF13669">
    <property type="entry name" value="Glyoxalase_4"/>
    <property type="match status" value="1"/>
</dbReference>
<evidence type="ECO:0000256" key="1">
    <source>
        <dbReference type="ARBA" id="ARBA00022723"/>
    </source>
</evidence>
<proteinExistence type="predicted"/>
<organism evidence="4 5">
    <name type="scientific">Paracoccus onchidii</name>
    <dbReference type="NCBI Taxonomy" id="3017813"/>
    <lineage>
        <taxon>Bacteria</taxon>
        <taxon>Pseudomonadati</taxon>
        <taxon>Pseudomonadota</taxon>
        <taxon>Alphaproteobacteria</taxon>
        <taxon>Rhodobacterales</taxon>
        <taxon>Paracoccaceae</taxon>
        <taxon>Paracoccus</taxon>
    </lineage>
</organism>
<dbReference type="PANTHER" id="PTHR43048">
    <property type="entry name" value="METHYLMALONYL-COA EPIMERASE"/>
    <property type="match status" value="1"/>
</dbReference>
<dbReference type="Proteomes" id="UP001165641">
    <property type="component" value="Unassembled WGS sequence"/>
</dbReference>
<dbReference type="EMBL" id="JAQBIE010000002">
    <property type="protein sequence ID" value="MDB6176326.1"/>
    <property type="molecule type" value="Genomic_DNA"/>
</dbReference>